<feature type="compositionally biased region" description="Low complexity" evidence="1">
    <location>
        <begin position="183"/>
        <end position="193"/>
    </location>
</feature>
<evidence type="ECO:0000313" key="2">
    <source>
        <dbReference type="EMBL" id="CAD8140468.1"/>
    </source>
</evidence>
<dbReference type="EMBL" id="CAJJDO010000009">
    <property type="protein sequence ID" value="CAD8140468.1"/>
    <property type="molecule type" value="Genomic_DNA"/>
</dbReference>
<evidence type="ECO:0000313" key="3">
    <source>
        <dbReference type="Proteomes" id="UP000689195"/>
    </source>
</evidence>
<protein>
    <submittedName>
        <fullName evidence="2">Uncharacterized protein</fullName>
    </submittedName>
</protein>
<reference evidence="2" key="1">
    <citation type="submission" date="2021-01" db="EMBL/GenBank/DDBJ databases">
        <authorList>
            <consortium name="Genoscope - CEA"/>
            <person name="William W."/>
        </authorList>
    </citation>
    <scope>NUCLEOTIDE SEQUENCE</scope>
</reference>
<proteinExistence type="predicted"/>
<organism evidence="2 3">
    <name type="scientific">Paramecium pentaurelia</name>
    <dbReference type="NCBI Taxonomy" id="43138"/>
    <lineage>
        <taxon>Eukaryota</taxon>
        <taxon>Sar</taxon>
        <taxon>Alveolata</taxon>
        <taxon>Ciliophora</taxon>
        <taxon>Intramacronucleata</taxon>
        <taxon>Oligohymenophorea</taxon>
        <taxon>Peniculida</taxon>
        <taxon>Parameciidae</taxon>
        <taxon>Paramecium</taxon>
    </lineage>
</organism>
<dbReference type="AlphaFoldDB" id="A0A8S1SKQ2"/>
<keyword evidence="3" id="KW-1185">Reference proteome</keyword>
<name>A0A8S1SKQ2_9CILI</name>
<dbReference type="Proteomes" id="UP000689195">
    <property type="component" value="Unassembled WGS sequence"/>
</dbReference>
<comment type="caution">
    <text evidence="2">The sequence shown here is derived from an EMBL/GenBank/DDBJ whole genome shotgun (WGS) entry which is preliminary data.</text>
</comment>
<sequence>MGDSVIGSIKQLKRMTIEQLLNEGTNEYQDLYSQLTSDISSIDKEFVKEWIKYTKSLQEEILQAEGEIKRLKMVGSKNTYELMQEDQISLNFKSLLIRDKINILQDHINQILNDTQTIDTTQKLSAISDCDNNIQKTEKFLESLKQYKQNLLNSSTNSMQSFNPSQRSDNLLQWDEQTVRYNQPHQQQQQQYQTADNSSSQD</sequence>
<gene>
    <name evidence="2" type="ORF">PPENT_87.1.T0090089</name>
</gene>
<accession>A0A8S1SKQ2</accession>
<evidence type="ECO:0000256" key="1">
    <source>
        <dbReference type="SAM" id="MobiDB-lite"/>
    </source>
</evidence>
<feature type="region of interest" description="Disordered" evidence="1">
    <location>
        <begin position="182"/>
        <end position="202"/>
    </location>
</feature>